<gene>
    <name evidence="2" type="ORF">BJ508DRAFT_411689</name>
</gene>
<evidence type="ECO:0000313" key="2">
    <source>
        <dbReference type="EMBL" id="RPA85683.1"/>
    </source>
</evidence>
<organism evidence="2 3">
    <name type="scientific">Ascobolus immersus RN42</name>
    <dbReference type="NCBI Taxonomy" id="1160509"/>
    <lineage>
        <taxon>Eukaryota</taxon>
        <taxon>Fungi</taxon>
        <taxon>Dikarya</taxon>
        <taxon>Ascomycota</taxon>
        <taxon>Pezizomycotina</taxon>
        <taxon>Pezizomycetes</taxon>
        <taxon>Pezizales</taxon>
        <taxon>Ascobolaceae</taxon>
        <taxon>Ascobolus</taxon>
    </lineage>
</organism>
<keyword evidence="1" id="KW-0472">Membrane</keyword>
<accession>A0A3N4IHQ2</accession>
<dbReference type="EMBL" id="ML119652">
    <property type="protein sequence ID" value="RPA85683.1"/>
    <property type="molecule type" value="Genomic_DNA"/>
</dbReference>
<evidence type="ECO:0000313" key="3">
    <source>
        <dbReference type="Proteomes" id="UP000275078"/>
    </source>
</evidence>
<name>A0A3N4IHQ2_ASCIM</name>
<keyword evidence="1" id="KW-0812">Transmembrane</keyword>
<dbReference type="AlphaFoldDB" id="A0A3N4IHQ2"/>
<proteinExistence type="predicted"/>
<protein>
    <submittedName>
        <fullName evidence="2">Uncharacterized protein</fullName>
    </submittedName>
</protein>
<evidence type="ECO:0000256" key="1">
    <source>
        <dbReference type="SAM" id="Phobius"/>
    </source>
</evidence>
<sequence>MPRIARLPEAARRVRCVEKPQQDSTELFCADLYGLRRATLVLHVSSFFPLFMFGIESTFMTGFYVASGRLF</sequence>
<reference evidence="2 3" key="1">
    <citation type="journal article" date="2018" name="Nat. Ecol. Evol.">
        <title>Pezizomycetes genomes reveal the molecular basis of ectomycorrhizal truffle lifestyle.</title>
        <authorList>
            <person name="Murat C."/>
            <person name="Payen T."/>
            <person name="Noel B."/>
            <person name="Kuo A."/>
            <person name="Morin E."/>
            <person name="Chen J."/>
            <person name="Kohler A."/>
            <person name="Krizsan K."/>
            <person name="Balestrini R."/>
            <person name="Da Silva C."/>
            <person name="Montanini B."/>
            <person name="Hainaut M."/>
            <person name="Levati E."/>
            <person name="Barry K.W."/>
            <person name="Belfiori B."/>
            <person name="Cichocki N."/>
            <person name="Clum A."/>
            <person name="Dockter R.B."/>
            <person name="Fauchery L."/>
            <person name="Guy J."/>
            <person name="Iotti M."/>
            <person name="Le Tacon F."/>
            <person name="Lindquist E.A."/>
            <person name="Lipzen A."/>
            <person name="Malagnac F."/>
            <person name="Mello A."/>
            <person name="Molinier V."/>
            <person name="Miyauchi S."/>
            <person name="Poulain J."/>
            <person name="Riccioni C."/>
            <person name="Rubini A."/>
            <person name="Sitrit Y."/>
            <person name="Splivallo R."/>
            <person name="Traeger S."/>
            <person name="Wang M."/>
            <person name="Zifcakova L."/>
            <person name="Wipf D."/>
            <person name="Zambonelli A."/>
            <person name="Paolocci F."/>
            <person name="Nowrousian M."/>
            <person name="Ottonello S."/>
            <person name="Baldrian P."/>
            <person name="Spatafora J.W."/>
            <person name="Henrissat B."/>
            <person name="Nagy L.G."/>
            <person name="Aury J.M."/>
            <person name="Wincker P."/>
            <person name="Grigoriev I.V."/>
            <person name="Bonfante P."/>
            <person name="Martin F.M."/>
        </authorList>
    </citation>
    <scope>NUCLEOTIDE SEQUENCE [LARGE SCALE GENOMIC DNA]</scope>
    <source>
        <strain evidence="2 3">RN42</strain>
    </source>
</reference>
<keyword evidence="3" id="KW-1185">Reference proteome</keyword>
<feature type="transmembrane region" description="Helical" evidence="1">
    <location>
        <begin position="47"/>
        <end position="66"/>
    </location>
</feature>
<dbReference type="Proteomes" id="UP000275078">
    <property type="component" value="Unassembled WGS sequence"/>
</dbReference>
<keyword evidence="1" id="KW-1133">Transmembrane helix</keyword>